<feature type="transmembrane region" description="Helical" evidence="2">
    <location>
        <begin position="96"/>
        <end position="119"/>
    </location>
</feature>
<feature type="compositionally biased region" description="Pro residues" evidence="1">
    <location>
        <begin position="512"/>
        <end position="521"/>
    </location>
</feature>
<keyword evidence="2" id="KW-1133">Transmembrane helix</keyword>
<protein>
    <submittedName>
        <fullName evidence="3">Uncharacterized protein</fullName>
    </submittedName>
</protein>
<feature type="compositionally biased region" description="Gly residues" evidence="1">
    <location>
        <begin position="223"/>
        <end position="254"/>
    </location>
</feature>
<feature type="compositionally biased region" description="Low complexity" evidence="1">
    <location>
        <begin position="255"/>
        <end position="280"/>
    </location>
</feature>
<name>A0A2T0N789_9ACTN</name>
<feature type="compositionally biased region" description="Gly residues" evidence="1">
    <location>
        <begin position="321"/>
        <end position="345"/>
    </location>
</feature>
<feature type="compositionally biased region" description="Low complexity" evidence="1">
    <location>
        <begin position="346"/>
        <end position="368"/>
    </location>
</feature>
<gene>
    <name evidence="3" type="ORF">B0I32_103359</name>
</gene>
<feature type="compositionally biased region" description="Polar residues" evidence="1">
    <location>
        <begin position="622"/>
        <end position="635"/>
    </location>
</feature>
<keyword evidence="2" id="KW-0472">Membrane</keyword>
<feature type="compositionally biased region" description="Polar residues" evidence="1">
    <location>
        <begin position="563"/>
        <end position="575"/>
    </location>
</feature>
<sequence>MWQTPFGLMGPMGVVVSKLDVARLKEPAAWIMLVTGLMQVVLAIGHILIGSTASSFMDRAAGNFSSVTSPVVTALLLGAVLLVTKVGEPSAKAKPITYGAAVGLLLASVFGMLALLLGLFSGLGARSTIEYVLLGVPTLALTAIALVYLLPQVMPERQAAQVYHGQFGAQPGFFGGQPQQFGQGEQPQPGYGQPGYPQQPPSGQQPFGQDQAAGGFAQQPGQPGFGQEQGPGGPGQQGPGGPGQGPGGQPGFGGPQDQQQYGQQPMSGQQPGQPGFGQDQVAGLGGPQDQQQYGQQPMSGQQPGQPGFGQEQAPGGPAQQGPGGPGQQGPGGPGQGPGGQPGFGGPQDQQQYGQQPMSGQQPGYGQQPPSTPGYAQQPPSTPGYAPQPLSAPAYDQQPPSAPGYDQAAAGYGQQAPSTPGYGQQPPSFGGQPEPQATNPQQPYPQIRGALPAAPGDQQQPEPSFPPQGFGQGYSSVDTAPAAQDYSTPPAGEYTPAPYVPADSQPNIYGQPSPNPYAPPPNDQAASFAPPAEQQQANPFAPPEDAAYTPSETAPNAPFPPAEPQQQSYFGQSAFDQQQQQQGGQPFTGYSGAEFATPPAYQEPDAPVDPRSQQLMDAYHQAETYQSNAGQPNAGTQPELRVPDYGGGQGGDPFGHPRQELERQAQEQYGGYEPQQGQYRPTHQAPQAAAQPGWPDQAESTMRLDPTSFGNAFGGEQRRPGDDPIDPTAIYTPNEPRR</sequence>
<reference evidence="3 4" key="1">
    <citation type="submission" date="2018-03" db="EMBL/GenBank/DDBJ databases">
        <title>Genomic Encyclopedia of Type Strains, Phase III (KMG-III): the genomes of soil and plant-associated and newly described type strains.</title>
        <authorList>
            <person name="Whitman W."/>
        </authorList>
    </citation>
    <scope>NUCLEOTIDE SEQUENCE [LARGE SCALE GENOMIC DNA]</scope>
    <source>
        <strain evidence="3 4">CGMCC 4.7104</strain>
    </source>
</reference>
<feature type="transmembrane region" description="Helical" evidence="2">
    <location>
        <begin position="28"/>
        <end position="49"/>
    </location>
</feature>
<feature type="compositionally biased region" description="Low complexity" evidence="1">
    <location>
        <begin position="173"/>
        <end position="222"/>
    </location>
</feature>
<dbReference type="AlphaFoldDB" id="A0A2T0N789"/>
<feature type="compositionally biased region" description="Low complexity" evidence="1">
    <location>
        <begin position="402"/>
        <end position="416"/>
    </location>
</feature>
<keyword evidence="4" id="KW-1185">Reference proteome</keyword>
<feature type="transmembrane region" description="Helical" evidence="2">
    <location>
        <begin position="61"/>
        <end position="84"/>
    </location>
</feature>
<comment type="caution">
    <text evidence="3">The sequence shown here is derived from an EMBL/GenBank/DDBJ whole genome shotgun (WGS) entry which is preliminary data.</text>
</comment>
<feature type="compositionally biased region" description="Basic and acidic residues" evidence="1">
    <location>
        <begin position="654"/>
        <end position="664"/>
    </location>
</feature>
<organism evidence="3 4">
    <name type="scientific">Nonomuraea fuscirosea</name>
    <dbReference type="NCBI Taxonomy" id="1291556"/>
    <lineage>
        <taxon>Bacteria</taxon>
        <taxon>Bacillati</taxon>
        <taxon>Actinomycetota</taxon>
        <taxon>Actinomycetes</taxon>
        <taxon>Streptosporangiales</taxon>
        <taxon>Streptosporangiaceae</taxon>
        <taxon>Nonomuraea</taxon>
    </lineage>
</organism>
<feature type="compositionally biased region" description="Low complexity" evidence="1">
    <location>
        <begin position="665"/>
        <end position="697"/>
    </location>
</feature>
<keyword evidence="2" id="KW-0812">Transmembrane</keyword>
<dbReference type="EMBL" id="PVNG01000003">
    <property type="protein sequence ID" value="PRX68398.1"/>
    <property type="molecule type" value="Genomic_DNA"/>
</dbReference>
<feature type="compositionally biased region" description="Low complexity" evidence="1">
    <location>
        <begin position="287"/>
        <end position="320"/>
    </location>
</feature>
<evidence type="ECO:0000313" key="3">
    <source>
        <dbReference type="EMBL" id="PRX68398.1"/>
    </source>
</evidence>
<evidence type="ECO:0000256" key="1">
    <source>
        <dbReference type="SAM" id="MobiDB-lite"/>
    </source>
</evidence>
<proteinExistence type="predicted"/>
<dbReference type="Proteomes" id="UP000238312">
    <property type="component" value="Unassembled WGS sequence"/>
</dbReference>
<feature type="transmembrane region" description="Helical" evidence="2">
    <location>
        <begin position="131"/>
        <end position="150"/>
    </location>
</feature>
<evidence type="ECO:0000256" key="2">
    <source>
        <dbReference type="SAM" id="Phobius"/>
    </source>
</evidence>
<feature type="region of interest" description="Disordered" evidence="1">
    <location>
        <begin position="173"/>
        <end position="737"/>
    </location>
</feature>
<evidence type="ECO:0000313" key="4">
    <source>
        <dbReference type="Proteomes" id="UP000238312"/>
    </source>
</evidence>
<accession>A0A2T0N789</accession>